<dbReference type="OrthoDB" id="444631at2759"/>
<sequence>MTVSRLWLRRGRYWWDDAWAFFSLLCLLIQFVSVFMHVENPNDLSKTSRIAAYYLMATTFYTVIWSARLSILFSIIRIDPDPAWRLRLRWIAGIFIGALVLLPRAAQCGCASPSRLGRTPRARNASSTRRSRSVSLPGLASDGSTLATLGSREISRDFLRGTDVSAIEEVKSRACSRRSSPITLIDCACNHLAESCIAILKLGVPVLSRSRLGLAATRKRPIIAAASIRAQDGAHGACLFTADVIADLLLILLPLRLIHGIKDRVLRRRLIVIFSTSIVTTIVSLVHAVYIILGGGIKVIISALVEDCMSLSVANIPVTVTAFWRILGIHTQGRADDSYTDEPSDGPRFSTFRFKSRLTGLTGVFTTTGGGAGVTRPQLEGAESQIATTDGKDKAGVGVGLVLMTDTYDGRAHAKTKGSQYVSVGSLQGESQWESEASLSVAVGQDEARDAQYISIGSVRQETVHDAAEMPMPLRTLGPGADGRRIPVYHQVLKLPTRFLWAQGWTEEETVESLLTHDLDPSQSYRSHKLTSCLCAASLGTQRRRLQRLATVCAPFQRPPAAQCLTCCEIGSDGAVHLLQWQRTPPPVSITRRAD</sequence>
<dbReference type="Proteomes" id="UP000298327">
    <property type="component" value="Unassembled WGS sequence"/>
</dbReference>
<organism evidence="3 4">
    <name type="scientific">Dentipellis fragilis</name>
    <dbReference type="NCBI Taxonomy" id="205917"/>
    <lineage>
        <taxon>Eukaryota</taxon>
        <taxon>Fungi</taxon>
        <taxon>Dikarya</taxon>
        <taxon>Basidiomycota</taxon>
        <taxon>Agaricomycotina</taxon>
        <taxon>Agaricomycetes</taxon>
        <taxon>Russulales</taxon>
        <taxon>Hericiaceae</taxon>
        <taxon>Dentipellis</taxon>
    </lineage>
</organism>
<protein>
    <submittedName>
        <fullName evidence="3">Uncharacterized protein</fullName>
    </submittedName>
</protein>
<evidence type="ECO:0000313" key="4">
    <source>
        <dbReference type="Proteomes" id="UP000298327"/>
    </source>
</evidence>
<evidence type="ECO:0000256" key="1">
    <source>
        <dbReference type="SAM" id="MobiDB-lite"/>
    </source>
</evidence>
<keyword evidence="4" id="KW-1185">Reference proteome</keyword>
<keyword evidence="2" id="KW-0812">Transmembrane</keyword>
<evidence type="ECO:0000313" key="3">
    <source>
        <dbReference type="EMBL" id="TFY61157.1"/>
    </source>
</evidence>
<proteinExistence type="predicted"/>
<evidence type="ECO:0000256" key="2">
    <source>
        <dbReference type="SAM" id="Phobius"/>
    </source>
</evidence>
<accession>A0A4Y9YHT1</accession>
<dbReference type="EMBL" id="SEOQ01000524">
    <property type="protein sequence ID" value="TFY61157.1"/>
    <property type="molecule type" value="Genomic_DNA"/>
</dbReference>
<keyword evidence="2" id="KW-0472">Membrane</keyword>
<name>A0A4Y9YHT1_9AGAM</name>
<dbReference type="PANTHER" id="PTHR33048">
    <property type="entry name" value="PTH11-LIKE INTEGRAL MEMBRANE PROTEIN (AFU_ORTHOLOGUE AFUA_5G11245)"/>
    <property type="match status" value="1"/>
</dbReference>
<dbReference type="AlphaFoldDB" id="A0A4Y9YHT1"/>
<gene>
    <name evidence="3" type="ORF">EVG20_g7160</name>
</gene>
<feature type="transmembrane region" description="Helical" evidence="2">
    <location>
        <begin position="50"/>
        <end position="76"/>
    </location>
</feature>
<dbReference type="InterPro" id="IPR052337">
    <property type="entry name" value="SAT4-like"/>
</dbReference>
<dbReference type="PANTHER" id="PTHR33048:SF47">
    <property type="entry name" value="INTEGRAL MEMBRANE PROTEIN-RELATED"/>
    <property type="match status" value="1"/>
</dbReference>
<feature type="transmembrane region" description="Helical" evidence="2">
    <location>
        <begin position="270"/>
        <end position="293"/>
    </location>
</feature>
<keyword evidence="2" id="KW-1133">Transmembrane helix</keyword>
<comment type="caution">
    <text evidence="3">The sequence shown here is derived from an EMBL/GenBank/DDBJ whole genome shotgun (WGS) entry which is preliminary data.</text>
</comment>
<feature type="transmembrane region" description="Helical" evidence="2">
    <location>
        <begin position="20"/>
        <end position="38"/>
    </location>
</feature>
<dbReference type="STRING" id="205917.A0A4Y9YHT1"/>
<reference evidence="3 4" key="1">
    <citation type="submission" date="2019-02" db="EMBL/GenBank/DDBJ databases">
        <title>Genome sequencing of the rare red list fungi Dentipellis fragilis.</title>
        <authorList>
            <person name="Buettner E."/>
            <person name="Kellner H."/>
        </authorList>
    </citation>
    <scope>NUCLEOTIDE SEQUENCE [LARGE SCALE GENOMIC DNA]</scope>
    <source>
        <strain evidence="3 4">DSM 105465</strain>
    </source>
</reference>
<feature type="region of interest" description="Disordered" evidence="1">
    <location>
        <begin position="114"/>
        <end position="139"/>
    </location>
</feature>